<dbReference type="GO" id="GO:0046872">
    <property type="term" value="F:metal ion binding"/>
    <property type="evidence" value="ECO:0007669"/>
    <property type="project" value="UniProtKB-KW"/>
</dbReference>
<keyword evidence="7" id="KW-0325">Glycoprotein</keyword>
<dbReference type="GO" id="GO:0004519">
    <property type="term" value="F:endonuclease activity"/>
    <property type="evidence" value="ECO:0007669"/>
    <property type="project" value="UniProtKB-KW"/>
</dbReference>
<gene>
    <name evidence="8" type="ORF">IMG5_065830</name>
</gene>
<evidence type="ECO:0000256" key="6">
    <source>
        <dbReference type="ARBA" id="ARBA00023157"/>
    </source>
</evidence>
<keyword evidence="9" id="KW-1185">Reference proteome</keyword>
<evidence type="ECO:0000256" key="2">
    <source>
        <dbReference type="ARBA" id="ARBA00022722"/>
    </source>
</evidence>
<evidence type="ECO:0000256" key="3">
    <source>
        <dbReference type="ARBA" id="ARBA00022723"/>
    </source>
</evidence>
<evidence type="ECO:0000313" key="9">
    <source>
        <dbReference type="Proteomes" id="UP000008983"/>
    </source>
</evidence>
<dbReference type="PANTHER" id="PTHR33146">
    <property type="entry name" value="ENDONUCLEASE 4"/>
    <property type="match status" value="1"/>
</dbReference>
<evidence type="ECO:0000256" key="5">
    <source>
        <dbReference type="ARBA" id="ARBA00022801"/>
    </source>
</evidence>
<organism evidence="8 9">
    <name type="scientific">Ichthyophthirius multifiliis</name>
    <name type="common">White spot disease agent</name>
    <name type="synonym">Ich</name>
    <dbReference type="NCBI Taxonomy" id="5932"/>
    <lineage>
        <taxon>Eukaryota</taxon>
        <taxon>Sar</taxon>
        <taxon>Alveolata</taxon>
        <taxon>Ciliophora</taxon>
        <taxon>Intramacronucleata</taxon>
        <taxon>Oligohymenophorea</taxon>
        <taxon>Hymenostomatida</taxon>
        <taxon>Ophryoglenina</taxon>
        <taxon>Ichthyophthirius</taxon>
    </lineage>
</organism>
<keyword evidence="6" id="KW-1015">Disulfide bond</keyword>
<proteinExistence type="inferred from homology"/>
<dbReference type="InterPro" id="IPR003154">
    <property type="entry name" value="S1/P1nuclease"/>
</dbReference>
<accession>G0QP99</accession>
<feature type="non-terminal residue" evidence="8">
    <location>
        <position position="1"/>
    </location>
</feature>
<protein>
    <submittedName>
        <fullName evidence="8">Uncharacterized protein</fullName>
    </submittedName>
</protein>
<comment type="similarity">
    <text evidence="1">Belongs to the nuclease type I family.</text>
</comment>
<name>G0QP99_ICHMU</name>
<dbReference type="STRING" id="857967.G0QP99"/>
<dbReference type="GO" id="GO:0006308">
    <property type="term" value="P:DNA catabolic process"/>
    <property type="evidence" value="ECO:0007669"/>
    <property type="project" value="InterPro"/>
</dbReference>
<evidence type="ECO:0000256" key="4">
    <source>
        <dbReference type="ARBA" id="ARBA00022759"/>
    </source>
</evidence>
<keyword evidence="4" id="KW-0255">Endonuclease</keyword>
<dbReference type="InterPro" id="IPR008947">
    <property type="entry name" value="PLipase_C/P1_nuclease_dom_sf"/>
</dbReference>
<dbReference type="SUPFAM" id="SSF48537">
    <property type="entry name" value="Phospholipase C/P1 nuclease"/>
    <property type="match status" value="1"/>
</dbReference>
<dbReference type="GeneID" id="14909124"/>
<keyword evidence="2" id="KW-0540">Nuclease</keyword>
<dbReference type="Proteomes" id="UP000008983">
    <property type="component" value="Unassembled WGS sequence"/>
</dbReference>
<keyword evidence="5" id="KW-0378">Hydrolase</keyword>
<dbReference type="PANTHER" id="PTHR33146:SF10">
    <property type="entry name" value="STRAND-SPECIFIC NUCLEASE, PUTATIVE-RELATED"/>
    <property type="match status" value="1"/>
</dbReference>
<dbReference type="EMBL" id="GL983539">
    <property type="protein sequence ID" value="EGR32954.1"/>
    <property type="molecule type" value="Genomic_DNA"/>
</dbReference>
<evidence type="ECO:0000256" key="7">
    <source>
        <dbReference type="ARBA" id="ARBA00023180"/>
    </source>
</evidence>
<dbReference type="Gene3D" id="1.10.575.10">
    <property type="entry name" value="P1 Nuclease"/>
    <property type="match status" value="1"/>
</dbReference>
<dbReference type="OrthoDB" id="441446at2759"/>
<dbReference type="InParanoid" id="G0QP99"/>
<dbReference type="RefSeq" id="XP_004036940.1">
    <property type="nucleotide sequence ID" value="XM_004036892.1"/>
</dbReference>
<dbReference type="AlphaFoldDB" id="G0QP99"/>
<dbReference type="eggNOG" id="ENOG502S7N4">
    <property type="taxonomic scope" value="Eukaryota"/>
</dbReference>
<dbReference type="Pfam" id="PF02265">
    <property type="entry name" value="S1-P1_nuclease"/>
    <property type="match status" value="1"/>
</dbReference>
<evidence type="ECO:0000313" key="8">
    <source>
        <dbReference type="EMBL" id="EGR32954.1"/>
    </source>
</evidence>
<dbReference type="OMA" id="HYIDIPF"/>
<sequence length="325" mass="38532">KKIKMLKNYLIIFQILFSITYQFWEGGHMLVVQIAKQELISKDPSLYQKIENFVTILNPLCDSRSQTFVEAASWADDIKDDSMDFLFGWHFYDKPENEQGLYKILNPEGEKYNSVSAVKRAKEELLKQPYMKINNQFNISLQQAFYMRLLIHIVGDIHQPLHNINMFNSTYVDGDQGGNQENIYLPDGSKIILHSYFDSITSKKEFDVQRPLKEDGVKAFENFGKQFREQYPRKSFGNRINLDIIQWVQESYDIGHKQIYPYFYKNQNVTKEFDQQMFNLLKEQITLGGYRLADFLIDIFEKKTQNEFQEKIKNIRQQNSQSQRI</sequence>
<dbReference type="GO" id="GO:0003676">
    <property type="term" value="F:nucleic acid binding"/>
    <property type="evidence" value="ECO:0007669"/>
    <property type="project" value="InterPro"/>
</dbReference>
<keyword evidence="3" id="KW-0479">Metal-binding</keyword>
<dbReference type="CDD" id="cd11010">
    <property type="entry name" value="S1-P1_nuclease"/>
    <property type="match status" value="1"/>
</dbReference>
<evidence type="ECO:0000256" key="1">
    <source>
        <dbReference type="ARBA" id="ARBA00009547"/>
    </source>
</evidence>
<dbReference type="GO" id="GO:0016788">
    <property type="term" value="F:hydrolase activity, acting on ester bonds"/>
    <property type="evidence" value="ECO:0007669"/>
    <property type="project" value="InterPro"/>
</dbReference>
<reference evidence="8 9" key="1">
    <citation type="submission" date="2011-07" db="EMBL/GenBank/DDBJ databases">
        <authorList>
            <person name="Coyne R."/>
            <person name="Brami D."/>
            <person name="Johnson J."/>
            <person name="Hostetler J."/>
            <person name="Hannick L."/>
            <person name="Clark T."/>
            <person name="Cassidy-Hanley D."/>
            <person name="Inman J."/>
        </authorList>
    </citation>
    <scope>NUCLEOTIDE SEQUENCE [LARGE SCALE GENOMIC DNA]</scope>
    <source>
        <strain evidence="8 9">G5</strain>
    </source>
</reference>